<dbReference type="EMBL" id="CP104450">
    <property type="protein sequence ID" value="UXE36442.1"/>
    <property type="molecule type" value="Genomic_DNA"/>
</dbReference>
<dbReference type="AlphaFoldDB" id="A0A9Q9JD31"/>
<reference evidence="1" key="1">
    <citation type="submission" date="2022-09" db="EMBL/GenBank/DDBJ databases">
        <title>Multidrug resistance Raoultella ornithinolytica Strain MQB_Silv_108.</title>
        <authorList>
            <person name="Quintela-Baluja M."/>
        </authorList>
    </citation>
    <scope>NUCLEOTIDE SEQUENCE</scope>
    <source>
        <strain evidence="1">MQB_Silv_108</strain>
    </source>
</reference>
<sequence length="99" mass="11112">MNLEKLKQKLKPSLVPFTILDETIYIHRPAASDLQKCDSVASTLIYCVKDENGDQIFSDEDIDGRINVGSIDFAYQKQIYDAISKLAEAADSISEIEKK</sequence>
<name>A0A9Q9JD31_RAOOR</name>
<gene>
    <name evidence="1" type="ORF">N2J37_17995</name>
</gene>
<accession>A0A9Q9JD31</accession>
<evidence type="ECO:0000313" key="1">
    <source>
        <dbReference type="EMBL" id="UXE36442.1"/>
    </source>
</evidence>
<evidence type="ECO:0000313" key="2">
    <source>
        <dbReference type="Proteomes" id="UP001064206"/>
    </source>
</evidence>
<organism evidence="1 2">
    <name type="scientific">Raoultella ornithinolytica</name>
    <name type="common">Klebsiella ornithinolytica</name>
    <dbReference type="NCBI Taxonomy" id="54291"/>
    <lineage>
        <taxon>Bacteria</taxon>
        <taxon>Pseudomonadati</taxon>
        <taxon>Pseudomonadota</taxon>
        <taxon>Gammaproteobacteria</taxon>
        <taxon>Enterobacterales</taxon>
        <taxon>Enterobacteriaceae</taxon>
        <taxon>Klebsiella/Raoultella group</taxon>
        <taxon>Raoultella</taxon>
    </lineage>
</organism>
<dbReference type="Proteomes" id="UP001064206">
    <property type="component" value="Chromosome"/>
</dbReference>
<proteinExistence type="predicted"/>
<dbReference type="RefSeq" id="WP_260990206.1">
    <property type="nucleotide sequence ID" value="NZ_CP104450.1"/>
</dbReference>
<protein>
    <submittedName>
        <fullName evidence="1">Uncharacterized protein</fullName>
    </submittedName>
</protein>